<dbReference type="Gene3D" id="1.25.40.10">
    <property type="entry name" value="Tetratricopeptide repeat domain"/>
    <property type="match status" value="3"/>
</dbReference>
<dbReference type="OMA" id="ARAHYGM"/>
<dbReference type="SUPFAM" id="SSF48452">
    <property type="entry name" value="TPR-like"/>
    <property type="match status" value="3"/>
</dbReference>
<proteinExistence type="predicted"/>
<dbReference type="STRING" id="1156394.T0R311"/>
<gene>
    <name evidence="1" type="ORF">SDRG_01320</name>
</gene>
<evidence type="ECO:0000313" key="2">
    <source>
        <dbReference type="Proteomes" id="UP000030762"/>
    </source>
</evidence>
<dbReference type="AlphaFoldDB" id="T0R311"/>
<organism evidence="1 2">
    <name type="scientific">Saprolegnia diclina (strain VS20)</name>
    <dbReference type="NCBI Taxonomy" id="1156394"/>
    <lineage>
        <taxon>Eukaryota</taxon>
        <taxon>Sar</taxon>
        <taxon>Stramenopiles</taxon>
        <taxon>Oomycota</taxon>
        <taxon>Saprolegniomycetes</taxon>
        <taxon>Saprolegniales</taxon>
        <taxon>Saprolegniaceae</taxon>
        <taxon>Saprolegnia</taxon>
    </lineage>
</organism>
<dbReference type="SMART" id="SM00028">
    <property type="entry name" value="TPR"/>
    <property type="match status" value="5"/>
</dbReference>
<dbReference type="GeneID" id="19942047"/>
<dbReference type="VEuPathDB" id="FungiDB:SDRG_01320"/>
<sequence>MGDDLQYNVALTQLQEQLYGLMKRGTRAQVAKVHAKLGVHYINGGFISEAILQFEHELAIRKELKEVVAQESCMNNLGTVYLKARDPEAAMSWFTQARDLALARANVSAQCLVQYNLCLAHHALGNAADAAQLALAVFSTPESIEESLRVSALQVLAATDSVLRTGAFLEHATMAYERAEGLGDPVLLASCASALAIYHFEAQAWDESAKYFDICLRMAIASKNLKAEAVAHYHVGSALAEAGQRKAAEAHFLLGLEQAKSLEANDLAALLQAKIGLEYLCHHDTFVAKAELSVALQKARFAGSHVVESYVLTGLGHVHMMESLVADAAAVYAADLALSPHDRPSQLRAQSNLGVAALVAGDLDEAMNHFRANSRTAAILGHRKEMARAHYGMGLVAKEKKRRGETLSAADEPVQLFQRQRSLAVEAGARHLEILALKELVAVYDMALAFEKAQDECDELIRLAVETPGETVHLLEAYRSLANVLSSQLSLLQQRGSRFHDTIKVLMHKREEACNKYKQLSDASLIESGPPMRQDVDHVLRVTFK</sequence>
<evidence type="ECO:0000313" key="1">
    <source>
        <dbReference type="EMBL" id="EQC41346.1"/>
    </source>
</evidence>
<protein>
    <recommendedName>
        <fullName evidence="3">MalT-like TPR region domain-containing protein</fullName>
    </recommendedName>
</protein>
<dbReference type="InParanoid" id="T0R311"/>
<dbReference type="InterPro" id="IPR011990">
    <property type="entry name" value="TPR-like_helical_dom_sf"/>
</dbReference>
<reference evidence="1 2" key="1">
    <citation type="submission" date="2012-04" db="EMBL/GenBank/DDBJ databases">
        <title>The Genome Sequence of Saprolegnia declina VS20.</title>
        <authorList>
            <consortium name="The Broad Institute Genome Sequencing Platform"/>
            <person name="Russ C."/>
            <person name="Nusbaum C."/>
            <person name="Tyler B."/>
            <person name="van West P."/>
            <person name="Dieguez-Uribeondo J."/>
            <person name="de Bruijn I."/>
            <person name="Tripathy S."/>
            <person name="Jiang R."/>
            <person name="Young S.K."/>
            <person name="Zeng Q."/>
            <person name="Gargeya S."/>
            <person name="Fitzgerald M."/>
            <person name="Haas B."/>
            <person name="Abouelleil A."/>
            <person name="Alvarado L."/>
            <person name="Arachchi H.M."/>
            <person name="Berlin A."/>
            <person name="Chapman S.B."/>
            <person name="Goldberg J."/>
            <person name="Griggs A."/>
            <person name="Gujja S."/>
            <person name="Hansen M."/>
            <person name="Howarth C."/>
            <person name="Imamovic A."/>
            <person name="Larimer J."/>
            <person name="McCowen C."/>
            <person name="Montmayeur A."/>
            <person name="Murphy C."/>
            <person name="Neiman D."/>
            <person name="Pearson M."/>
            <person name="Priest M."/>
            <person name="Roberts A."/>
            <person name="Saif S."/>
            <person name="Shea T."/>
            <person name="Sisk P."/>
            <person name="Sykes S."/>
            <person name="Wortman J."/>
            <person name="Nusbaum C."/>
            <person name="Birren B."/>
        </authorList>
    </citation>
    <scope>NUCLEOTIDE SEQUENCE [LARGE SCALE GENOMIC DNA]</scope>
    <source>
        <strain evidence="1 2">VS20</strain>
    </source>
</reference>
<dbReference type="EMBL" id="JH767134">
    <property type="protein sequence ID" value="EQC41346.1"/>
    <property type="molecule type" value="Genomic_DNA"/>
</dbReference>
<dbReference type="InterPro" id="IPR019734">
    <property type="entry name" value="TPR_rpt"/>
</dbReference>
<keyword evidence="2" id="KW-1185">Reference proteome</keyword>
<dbReference type="PANTHER" id="PTHR10098">
    <property type="entry name" value="RAPSYN-RELATED"/>
    <property type="match status" value="1"/>
</dbReference>
<name>T0R311_SAPDV</name>
<accession>T0R311</accession>
<dbReference type="eggNOG" id="ENOG502S7D9">
    <property type="taxonomic scope" value="Eukaryota"/>
</dbReference>
<dbReference type="PANTHER" id="PTHR10098:SF108">
    <property type="entry name" value="TETRATRICOPEPTIDE REPEAT PROTEIN 28"/>
    <property type="match status" value="1"/>
</dbReference>
<dbReference type="RefSeq" id="XP_008605060.1">
    <property type="nucleotide sequence ID" value="XM_008606838.1"/>
</dbReference>
<evidence type="ECO:0008006" key="3">
    <source>
        <dbReference type="Google" id="ProtNLM"/>
    </source>
</evidence>
<dbReference type="Proteomes" id="UP000030762">
    <property type="component" value="Unassembled WGS sequence"/>
</dbReference>
<dbReference type="OrthoDB" id="286233at2759"/>